<dbReference type="Proteomes" id="UP001615550">
    <property type="component" value="Unassembled WGS sequence"/>
</dbReference>
<protein>
    <submittedName>
        <fullName evidence="1">Uncharacterized protein</fullName>
    </submittedName>
</protein>
<evidence type="ECO:0000313" key="1">
    <source>
        <dbReference type="EMBL" id="MFJ1267101.1"/>
    </source>
</evidence>
<organism evidence="1 2">
    <name type="scientific">Legionella lytica</name>
    <dbReference type="NCBI Taxonomy" id="96232"/>
    <lineage>
        <taxon>Bacteria</taxon>
        <taxon>Pseudomonadati</taxon>
        <taxon>Pseudomonadota</taxon>
        <taxon>Gammaproteobacteria</taxon>
        <taxon>Legionellales</taxon>
        <taxon>Legionellaceae</taxon>
        <taxon>Legionella</taxon>
    </lineage>
</organism>
<evidence type="ECO:0000313" key="2">
    <source>
        <dbReference type="Proteomes" id="UP001615550"/>
    </source>
</evidence>
<accession>A0ABW8D5F2</accession>
<reference evidence="1 2" key="1">
    <citation type="submission" date="2024-08" db="EMBL/GenBank/DDBJ databases">
        <title>Draft Genome Sequence of Legionella lytica strain DSB2004, Isolated From a Fire Sprinkler System.</title>
        <authorList>
            <person name="Everhart A.D."/>
            <person name="Kidane D.T."/>
            <person name="Farone A.L."/>
            <person name="Farone M.B."/>
        </authorList>
    </citation>
    <scope>NUCLEOTIDE SEQUENCE [LARGE SCALE GENOMIC DNA]</scope>
    <source>
        <strain evidence="1 2">DSB2004</strain>
    </source>
</reference>
<proteinExistence type="predicted"/>
<name>A0ABW8D5F2_9GAMM</name>
<comment type="caution">
    <text evidence="1">The sequence shown here is derived from an EMBL/GenBank/DDBJ whole genome shotgun (WGS) entry which is preliminary data.</text>
</comment>
<dbReference type="EMBL" id="JBGORX010000001">
    <property type="protein sequence ID" value="MFJ1267101.1"/>
    <property type="molecule type" value="Genomic_DNA"/>
</dbReference>
<dbReference type="RefSeq" id="WP_400185622.1">
    <property type="nucleotide sequence ID" value="NZ_JBGORX010000001.1"/>
</dbReference>
<sequence length="58" mass="6672">MCAVCRTADEDGRLVEQCAQQFSAVFAVNQHMDILFINEHQEQTIKAQCEPFYSSLNY</sequence>
<keyword evidence="2" id="KW-1185">Reference proteome</keyword>
<gene>
    <name evidence="1" type="ORF">ACD661_00860</name>
</gene>